<dbReference type="PANTHER" id="PTHR46929:SF28">
    <property type="entry name" value="MYB_SANT-LIKE DNA-BINDING DOMAIN PROTEIN"/>
    <property type="match status" value="1"/>
</dbReference>
<evidence type="ECO:0000313" key="2">
    <source>
        <dbReference type="EMBL" id="TKR84374.1"/>
    </source>
</evidence>
<dbReference type="PANTHER" id="PTHR46929">
    <property type="entry name" value="EXPRESSED PROTEIN"/>
    <property type="match status" value="1"/>
</dbReference>
<comment type="caution">
    <text evidence="2">The sequence shown here is derived from an EMBL/GenBank/DDBJ whole genome shotgun (WGS) entry which is preliminary data.</text>
</comment>
<feature type="domain" description="At2g29880-like C-terminal" evidence="1">
    <location>
        <begin position="113"/>
        <end position="156"/>
    </location>
</feature>
<dbReference type="EMBL" id="RCHU01001009">
    <property type="protein sequence ID" value="TKR84374.1"/>
    <property type="molecule type" value="Genomic_DNA"/>
</dbReference>
<gene>
    <name evidence="2" type="ORF">D5086_0000258100</name>
</gene>
<name>A0A4U5NN65_POPAL</name>
<protein>
    <recommendedName>
        <fullName evidence="1">At2g29880-like C-terminal domain-containing protein</fullName>
    </recommendedName>
</protein>
<dbReference type="InterPro" id="IPR056253">
    <property type="entry name" value="At2g29880-like_C"/>
</dbReference>
<reference evidence="2" key="1">
    <citation type="submission" date="2018-10" db="EMBL/GenBank/DDBJ databases">
        <title>Population genomic analysis revealed the cold adaptation of white poplar.</title>
        <authorList>
            <person name="Liu Y.-J."/>
        </authorList>
    </citation>
    <scope>NUCLEOTIDE SEQUENCE [LARGE SCALE GENOMIC DNA]</scope>
    <source>
        <strain evidence="2">PAL-ZL1</strain>
    </source>
</reference>
<evidence type="ECO:0000259" key="1">
    <source>
        <dbReference type="Pfam" id="PF24769"/>
    </source>
</evidence>
<proteinExistence type="predicted"/>
<accession>A0A4U5NN65</accession>
<dbReference type="AlphaFoldDB" id="A0A4U5NN65"/>
<dbReference type="Pfam" id="PF24769">
    <property type="entry name" value="At2g29880_C"/>
    <property type="match status" value="1"/>
</dbReference>
<organism evidence="2">
    <name type="scientific">Populus alba</name>
    <name type="common">White poplar</name>
    <dbReference type="NCBI Taxonomy" id="43335"/>
    <lineage>
        <taxon>Eukaryota</taxon>
        <taxon>Viridiplantae</taxon>
        <taxon>Streptophyta</taxon>
        <taxon>Embryophyta</taxon>
        <taxon>Tracheophyta</taxon>
        <taxon>Spermatophyta</taxon>
        <taxon>Magnoliopsida</taxon>
        <taxon>eudicotyledons</taxon>
        <taxon>Gunneridae</taxon>
        <taxon>Pentapetalae</taxon>
        <taxon>rosids</taxon>
        <taxon>fabids</taxon>
        <taxon>Malpighiales</taxon>
        <taxon>Salicaceae</taxon>
        <taxon>Saliceae</taxon>
        <taxon>Populus</taxon>
    </lineage>
</organism>
<dbReference type="STRING" id="43335.A0A4U5NN65"/>
<sequence length="162" mass="18610">MKEYGNIANILSQKGCAWEETEQMEIADDDDWYAYIKEHPGADRILESYNDLCVLYGNSMAVGRESRMGVKMGGGVFKESWQTRERRGSRSTWSETNGSYGGARRRNLSIEVIVDALQAIADMDDEIFLEACKLLENEENAKIFAAMEVNQRSKWLFKKLYR</sequence>